<dbReference type="AlphaFoldDB" id="A0A9N8E301"/>
<accession>A0A9N8E301</accession>
<organism evidence="2 3">
    <name type="scientific">Seminavis robusta</name>
    <dbReference type="NCBI Taxonomy" id="568900"/>
    <lineage>
        <taxon>Eukaryota</taxon>
        <taxon>Sar</taxon>
        <taxon>Stramenopiles</taxon>
        <taxon>Ochrophyta</taxon>
        <taxon>Bacillariophyta</taxon>
        <taxon>Bacillariophyceae</taxon>
        <taxon>Bacillariophycidae</taxon>
        <taxon>Naviculales</taxon>
        <taxon>Naviculaceae</taxon>
        <taxon>Seminavis</taxon>
    </lineage>
</organism>
<evidence type="ECO:0000313" key="3">
    <source>
        <dbReference type="Proteomes" id="UP001153069"/>
    </source>
</evidence>
<gene>
    <name evidence="2" type="ORF">SEMRO_452_G145830.1</name>
</gene>
<reference evidence="2" key="1">
    <citation type="submission" date="2020-06" db="EMBL/GenBank/DDBJ databases">
        <authorList>
            <consortium name="Plant Systems Biology data submission"/>
        </authorList>
    </citation>
    <scope>NUCLEOTIDE SEQUENCE</scope>
    <source>
        <strain evidence="2">D6</strain>
    </source>
</reference>
<keyword evidence="3" id="KW-1185">Reference proteome</keyword>
<feature type="compositionally biased region" description="Acidic residues" evidence="1">
    <location>
        <begin position="132"/>
        <end position="147"/>
    </location>
</feature>
<evidence type="ECO:0000313" key="2">
    <source>
        <dbReference type="EMBL" id="CAB9510769.1"/>
    </source>
</evidence>
<comment type="caution">
    <text evidence="2">The sequence shown here is derived from an EMBL/GenBank/DDBJ whole genome shotgun (WGS) entry which is preliminary data.</text>
</comment>
<name>A0A9N8E301_9STRA</name>
<feature type="region of interest" description="Disordered" evidence="1">
    <location>
        <begin position="105"/>
        <end position="147"/>
    </location>
</feature>
<sequence length="147" mass="16393">MVLMQAREHSGSSFNGKELKTLIAWKLGRPCPSKISTVAQRVAMWEKVKNNVVAPVVRWTQQDDAELSRLRDCIENVSIEETELGRQRQRMQQDAMTVVRGMSAEERESFMQLLEEDETSATAETTDRTADDGADDGLEAESDSGSG</sequence>
<dbReference type="EMBL" id="CAICTM010000451">
    <property type="protein sequence ID" value="CAB9510769.1"/>
    <property type="molecule type" value="Genomic_DNA"/>
</dbReference>
<protein>
    <submittedName>
        <fullName evidence="2">Uncharacterized protein</fullName>
    </submittedName>
</protein>
<evidence type="ECO:0000256" key="1">
    <source>
        <dbReference type="SAM" id="MobiDB-lite"/>
    </source>
</evidence>
<dbReference type="Proteomes" id="UP001153069">
    <property type="component" value="Unassembled WGS sequence"/>
</dbReference>
<proteinExistence type="predicted"/>